<evidence type="ECO:0000313" key="1">
    <source>
        <dbReference type="EMBL" id="EFH59582.1"/>
    </source>
</evidence>
<organism evidence="2">
    <name type="scientific">Arabidopsis lyrata subsp. lyrata</name>
    <name type="common">Lyre-leaved rock-cress</name>
    <dbReference type="NCBI Taxonomy" id="81972"/>
    <lineage>
        <taxon>Eukaryota</taxon>
        <taxon>Viridiplantae</taxon>
        <taxon>Streptophyta</taxon>
        <taxon>Embryophyta</taxon>
        <taxon>Tracheophyta</taxon>
        <taxon>Spermatophyta</taxon>
        <taxon>Magnoliopsida</taxon>
        <taxon>eudicotyledons</taxon>
        <taxon>Gunneridae</taxon>
        <taxon>Pentapetalae</taxon>
        <taxon>rosids</taxon>
        <taxon>malvids</taxon>
        <taxon>Brassicales</taxon>
        <taxon>Brassicaceae</taxon>
        <taxon>Camelineae</taxon>
        <taxon>Arabidopsis</taxon>
    </lineage>
</organism>
<dbReference type="EMBL" id="GL348715">
    <property type="protein sequence ID" value="EFH59582.1"/>
    <property type="molecule type" value="Genomic_DNA"/>
</dbReference>
<accession>D7L0Y2</accession>
<dbReference type="PANTHER" id="PTHR31717:SF46">
    <property type="entry name" value="CCT MOTIF FAMILY PROTEIN-RELATED"/>
    <property type="match status" value="1"/>
</dbReference>
<dbReference type="AlphaFoldDB" id="D7L0Y2"/>
<name>D7L0Y2_ARALL</name>
<dbReference type="HOGENOM" id="CLU_2870631_0_0_1"/>
<evidence type="ECO:0000313" key="2">
    <source>
        <dbReference type="Proteomes" id="UP000008694"/>
    </source>
</evidence>
<keyword evidence="2" id="KW-1185">Reference proteome</keyword>
<proteinExistence type="predicted"/>
<dbReference type="PANTHER" id="PTHR31717">
    <property type="entry name" value="ZINC FINGER PROTEIN CONSTANS-LIKE 10"/>
    <property type="match status" value="1"/>
</dbReference>
<reference evidence="2" key="1">
    <citation type="journal article" date="2011" name="Nat. Genet.">
        <title>The Arabidopsis lyrata genome sequence and the basis of rapid genome size change.</title>
        <authorList>
            <person name="Hu T.T."/>
            <person name="Pattyn P."/>
            <person name="Bakker E.G."/>
            <person name="Cao J."/>
            <person name="Cheng J.-F."/>
            <person name="Clark R.M."/>
            <person name="Fahlgren N."/>
            <person name="Fawcett J.A."/>
            <person name="Grimwood J."/>
            <person name="Gundlach H."/>
            <person name="Haberer G."/>
            <person name="Hollister J.D."/>
            <person name="Ossowski S."/>
            <person name="Ottilar R.P."/>
            <person name="Salamov A.A."/>
            <person name="Schneeberger K."/>
            <person name="Spannagl M."/>
            <person name="Wang X."/>
            <person name="Yang L."/>
            <person name="Nasrallah M.E."/>
            <person name="Bergelson J."/>
            <person name="Carrington J.C."/>
            <person name="Gaut B.S."/>
            <person name="Schmutz J."/>
            <person name="Mayer K.F.X."/>
            <person name="Van de Peer Y."/>
            <person name="Grigoriev I.V."/>
            <person name="Nordborg M."/>
            <person name="Weigel D."/>
            <person name="Guo Y.-L."/>
        </authorList>
    </citation>
    <scope>NUCLEOTIDE SEQUENCE [LARGE SCALE GENOMIC DNA]</scope>
    <source>
        <strain evidence="2">cv. MN47</strain>
    </source>
</reference>
<dbReference type="Gramene" id="scaffold_302617.1">
    <property type="protein sequence ID" value="scaffold_302617.1"/>
    <property type="gene ID" value="scaffold_302617.1"/>
</dbReference>
<dbReference type="STRING" id="81972.D7L0Y2"/>
<dbReference type="Proteomes" id="UP000008694">
    <property type="component" value="Unassembled WGS sequence"/>
</dbReference>
<evidence type="ECO:0008006" key="3">
    <source>
        <dbReference type="Google" id="ProtNLM"/>
    </source>
</evidence>
<protein>
    <recommendedName>
        <fullName evidence="3">B box-type domain-containing protein</fullName>
    </recommendedName>
</protein>
<gene>
    <name evidence="1" type="ORF">ARALYDRAFT_898647</name>
</gene>
<sequence>MEPKCNYCATSQTVIYCKSDLAKLCQNCDFHVYYANPLSHRYTCSLICQKCFSQPAAIRCIMRI</sequence>